<dbReference type="GO" id="GO:0016020">
    <property type="term" value="C:membrane"/>
    <property type="evidence" value="ECO:0007669"/>
    <property type="project" value="UniProtKB-SubCell"/>
</dbReference>
<evidence type="ECO:0000256" key="3">
    <source>
        <dbReference type="ARBA" id="ARBA00022692"/>
    </source>
</evidence>
<dbReference type="PANTHER" id="PTHR30576:SF0">
    <property type="entry name" value="UNDECAPRENYL-PHOSPHATE N-ACETYLGALACTOSAMINYL 1-PHOSPHATE TRANSFERASE-RELATED"/>
    <property type="match status" value="1"/>
</dbReference>
<dbReference type="InterPro" id="IPR036291">
    <property type="entry name" value="NAD(P)-bd_dom_sf"/>
</dbReference>
<dbReference type="NCBIfam" id="TIGR03023">
    <property type="entry name" value="WcaJ_sugtrans"/>
    <property type="match status" value="1"/>
</dbReference>
<feature type="transmembrane region" description="Helical" evidence="6">
    <location>
        <begin position="16"/>
        <end position="37"/>
    </location>
</feature>
<organism evidence="8">
    <name type="scientific">marine metagenome</name>
    <dbReference type="NCBI Taxonomy" id="408172"/>
    <lineage>
        <taxon>unclassified sequences</taxon>
        <taxon>metagenomes</taxon>
        <taxon>ecological metagenomes</taxon>
    </lineage>
</organism>
<dbReference type="InterPro" id="IPR017473">
    <property type="entry name" value="Undecaprenyl-P_gluc_Ptfrase"/>
</dbReference>
<keyword evidence="5 6" id="KW-0472">Membrane</keyword>
<feature type="non-terminal residue" evidence="8">
    <location>
        <position position="1"/>
    </location>
</feature>
<feature type="domain" description="Bacterial sugar transferase" evidence="7">
    <location>
        <begin position="181"/>
        <end position="350"/>
    </location>
</feature>
<reference evidence="8" key="1">
    <citation type="submission" date="2018-05" db="EMBL/GenBank/DDBJ databases">
        <authorList>
            <person name="Lanie J.A."/>
            <person name="Ng W.-L."/>
            <person name="Kazmierczak K.M."/>
            <person name="Andrzejewski T.M."/>
            <person name="Davidsen T.M."/>
            <person name="Wayne K.J."/>
            <person name="Tettelin H."/>
            <person name="Glass J.I."/>
            <person name="Rusch D."/>
            <person name="Podicherti R."/>
            <person name="Tsui H.-C.T."/>
            <person name="Winkler M.E."/>
        </authorList>
    </citation>
    <scope>NUCLEOTIDE SEQUENCE</scope>
</reference>
<dbReference type="SUPFAM" id="SSF51735">
    <property type="entry name" value="NAD(P)-binding Rossmann-fold domains"/>
    <property type="match status" value="1"/>
</dbReference>
<evidence type="ECO:0000259" key="7">
    <source>
        <dbReference type="Pfam" id="PF02397"/>
    </source>
</evidence>
<dbReference type="PANTHER" id="PTHR30576">
    <property type="entry name" value="COLANIC BIOSYNTHESIS UDP-GLUCOSE LIPID CARRIER TRANSFERASE"/>
    <property type="match status" value="1"/>
</dbReference>
<feature type="non-terminal residue" evidence="8">
    <location>
        <position position="350"/>
    </location>
</feature>
<dbReference type="GO" id="GO:0016780">
    <property type="term" value="F:phosphotransferase activity, for other substituted phosphate groups"/>
    <property type="evidence" value="ECO:0007669"/>
    <property type="project" value="TreeGrafter"/>
</dbReference>
<gene>
    <name evidence="8" type="ORF">METZ01_LOCUS260132</name>
</gene>
<feature type="transmembrane region" description="Helical" evidence="6">
    <location>
        <begin position="186"/>
        <end position="207"/>
    </location>
</feature>
<evidence type="ECO:0000256" key="6">
    <source>
        <dbReference type="SAM" id="Phobius"/>
    </source>
</evidence>
<dbReference type="InterPro" id="IPR003362">
    <property type="entry name" value="Bact_transf"/>
</dbReference>
<sequence length="350" mass="40079">GTFFYRDFSYSRIMTVYFWIFCNIFLLLSHQLVRLFIKEAHRRGLGLRKVLVIGSGELGQRVVQKLNMYPEIGFTVVGYLTCNSEDVGSDIEGGKVLGLYEDLNRTIKEYDVSQVFIALPLNANDRLEGVLASLEEETVDIKLVPDLLSYLDLHSGIEELDGMPLINLTESPLYGWNTLLKRASDIFLSGIAILITLPIMFLIAIVVKLGSRGPLLYKQERMGLDRDVFIMYKFRSMKIGAENQTGPVWAKKDDDRRTSVGSFLRSTSLDELPQLFNVLMGQMSLVGPRPERPIFVEQFKKSIPFYMHRLKMKAGLTGWAQVNGWRGNTSLEKRIEFDLYYIKNWSLLFD</sequence>
<evidence type="ECO:0000256" key="5">
    <source>
        <dbReference type="ARBA" id="ARBA00023136"/>
    </source>
</evidence>
<dbReference type="InterPro" id="IPR017475">
    <property type="entry name" value="EPS_sugar_tfrase"/>
</dbReference>
<keyword evidence="2" id="KW-0808">Transferase</keyword>
<comment type="subcellular location">
    <subcellularLocation>
        <location evidence="1">Membrane</location>
        <topology evidence="1">Multi-pass membrane protein</topology>
    </subcellularLocation>
</comment>
<accession>A0A382J661</accession>
<keyword evidence="3 6" id="KW-0812">Transmembrane</keyword>
<proteinExistence type="predicted"/>
<protein>
    <recommendedName>
        <fullName evidence="7">Bacterial sugar transferase domain-containing protein</fullName>
    </recommendedName>
</protein>
<evidence type="ECO:0000256" key="4">
    <source>
        <dbReference type="ARBA" id="ARBA00022989"/>
    </source>
</evidence>
<dbReference type="Pfam" id="PF13727">
    <property type="entry name" value="CoA_binding_3"/>
    <property type="match status" value="1"/>
</dbReference>
<evidence type="ECO:0000313" key="8">
    <source>
        <dbReference type="EMBL" id="SVC07278.1"/>
    </source>
</evidence>
<dbReference type="AlphaFoldDB" id="A0A382J661"/>
<dbReference type="EMBL" id="UINC01071972">
    <property type="protein sequence ID" value="SVC07278.1"/>
    <property type="molecule type" value="Genomic_DNA"/>
</dbReference>
<keyword evidence="4 6" id="KW-1133">Transmembrane helix</keyword>
<dbReference type="NCBIfam" id="TIGR03025">
    <property type="entry name" value="EPS_sugtrans"/>
    <property type="match status" value="1"/>
</dbReference>
<dbReference type="Gene3D" id="3.40.50.720">
    <property type="entry name" value="NAD(P)-binding Rossmann-like Domain"/>
    <property type="match status" value="1"/>
</dbReference>
<dbReference type="Pfam" id="PF02397">
    <property type="entry name" value="Bac_transf"/>
    <property type="match status" value="1"/>
</dbReference>
<evidence type="ECO:0000256" key="1">
    <source>
        <dbReference type="ARBA" id="ARBA00004141"/>
    </source>
</evidence>
<name>A0A382J661_9ZZZZ</name>
<evidence type="ECO:0000256" key="2">
    <source>
        <dbReference type="ARBA" id="ARBA00022679"/>
    </source>
</evidence>